<reference evidence="2" key="2">
    <citation type="submission" date="2013-05" db="EMBL/GenBank/DDBJ databases">
        <authorList>
            <person name="Carter J.-M."/>
            <person name="Baker S.C."/>
            <person name="Pink R."/>
            <person name="Carter D.R.F."/>
            <person name="Collins A."/>
            <person name="Tomlin J."/>
            <person name="Gibbs M."/>
            <person name="Breuker C.J."/>
        </authorList>
    </citation>
    <scope>NUCLEOTIDE SEQUENCE</scope>
    <source>
        <tissue evidence="2">Ovary</tissue>
    </source>
</reference>
<feature type="non-terminal residue" evidence="2">
    <location>
        <position position="1"/>
    </location>
</feature>
<organism evidence="2">
    <name type="scientific">Pararge aegeria</name>
    <name type="common">speckled wood butterfly</name>
    <dbReference type="NCBI Taxonomy" id="116150"/>
    <lineage>
        <taxon>Eukaryota</taxon>
        <taxon>Metazoa</taxon>
        <taxon>Ecdysozoa</taxon>
        <taxon>Arthropoda</taxon>
        <taxon>Hexapoda</taxon>
        <taxon>Insecta</taxon>
        <taxon>Pterygota</taxon>
        <taxon>Neoptera</taxon>
        <taxon>Endopterygota</taxon>
        <taxon>Lepidoptera</taxon>
        <taxon>Glossata</taxon>
        <taxon>Ditrysia</taxon>
        <taxon>Papilionoidea</taxon>
        <taxon>Nymphalidae</taxon>
        <taxon>Satyrinae</taxon>
        <taxon>Satyrini</taxon>
        <taxon>Parargina</taxon>
        <taxon>Pararge</taxon>
    </lineage>
</organism>
<accession>S4PRQ0</accession>
<dbReference type="EMBL" id="GAIX01014533">
    <property type="protein sequence ID" value="JAA78027.1"/>
    <property type="molecule type" value="Transcribed_RNA"/>
</dbReference>
<proteinExistence type="predicted"/>
<feature type="region of interest" description="Disordered" evidence="1">
    <location>
        <begin position="31"/>
        <end position="75"/>
    </location>
</feature>
<evidence type="ECO:0000256" key="1">
    <source>
        <dbReference type="SAM" id="MobiDB-lite"/>
    </source>
</evidence>
<reference evidence="2" key="1">
    <citation type="journal article" date="2013" name="BMC Genomics">
        <title>Unscrambling butterfly oogenesis.</title>
        <authorList>
            <person name="Carter J.M."/>
            <person name="Baker S.C."/>
            <person name="Pink R."/>
            <person name="Carter D.R."/>
            <person name="Collins A."/>
            <person name="Tomlin J."/>
            <person name="Gibbs M."/>
            <person name="Breuker C.J."/>
        </authorList>
    </citation>
    <scope>NUCLEOTIDE SEQUENCE</scope>
    <source>
        <tissue evidence="2">Ovary</tissue>
    </source>
</reference>
<dbReference type="AlphaFoldDB" id="S4PRQ0"/>
<sequence length="75" mass="8468">GDQLPYFQRLRAGSKLNSEVTIHYVTDSKFYKGQDGQQGPGDTSLFSRPHAHTQTTHSWPDAHAHAHNNSEFTPY</sequence>
<protein>
    <submittedName>
        <fullName evidence="2">Uncharacterized protein</fullName>
    </submittedName>
</protein>
<name>S4PRQ0_9NEOP</name>
<evidence type="ECO:0000313" key="2">
    <source>
        <dbReference type="EMBL" id="JAA78027.1"/>
    </source>
</evidence>
<feature type="compositionally biased region" description="Polar residues" evidence="1">
    <location>
        <begin position="35"/>
        <end position="58"/>
    </location>
</feature>